<evidence type="ECO:0000313" key="1">
    <source>
        <dbReference type="EMBL" id="ASS85613.1"/>
    </source>
</evidence>
<protein>
    <submittedName>
        <fullName evidence="1">Uncharacterized protein</fullName>
    </submittedName>
</protein>
<dbReference type="AlphaFoldDB" id="A0A223DRL9"/>
<accession>A0A223DRL9</accession>
<sequence>MFIPWPDYEDGKSKDLTKGIDKLQDEFKIQIINTLKCIFSMGLRNDCLIKFLKYFCIA</sequence>
<dbReference type="EMBL" id="MF136778">
    <property type="protein sequence ID" value="ASS85613.1"/>
    <property type="molecule type" value="Genomic_DNA"/>
</dbReference>
<geneLocation type="plasmid" evidence="1">
    <name>pHKSHmcr1_P2_p1</name>
</geneLocation>
<keyword evidence="1" id="KW-0614">Plasmid</keyword>
<organism evidence="1">
    <name type="scientific">Escherichia coli</name>
    <dbReference type="NCBI Taxonomy" id="562"/>
    <lineage>
        <taxon>Bacteria</taxon>
        <taxon>Pseudomonadati</taxon>
        <taxon>Pseudomonadota</taxon>
        <taxon>Gammaproteobacteria</taxon>
        <taxon>Enterobacterales</taxon>
        <taxon>Enterobacteriaceae</taxon>
        <taxon>Escherichia</taxon>
    </lineage>
</organism>
<proteinExistence type="predicted"/>
<reference evidence="1" key="1">
    <citation type="submission" date="2017-05" db="EMBL/GenBank/DDBJ databases">
        <title>A prospective study on human fecal carriage of Enterobacteriaceae possessing mcr-1 and mcr-2 genes in Hong Kong, with molecular characterization of IncP-1 and IncX4 types of mcr-1 plasmids coexisting in an Escherichia coli Sequence Type 201 isolate.</title>
        <authorList>
            <person name="Chan W.-S."/>
            <person name="Au C.-H."/>
            <person name="Ho D.N."/>
            <person name="Chan T.-L."/>
            <person name="Ma E.S.-K."/>
            <person name="Tang B.S.-F."/>
        </authorList>
    </citation>
    <scope>NUCLEOTIDE SEQUENCE</scope>
    <source>
        <strain evidence="1">HKSHmcr1_P2_EC</strain>
        <plasmid evidence="1">pHKSHmcr1_P2_p1</plasmid>
    </source>
</reference>
<name>A0A223DRL9_ECOLX</name>